<evidence type="ECO:0000256" key="1">
    <source>
        <dbReference type="SAM" id="Phobius"/>
    </source>
</evidence>
<evidence type="ECO:0000313" key="3">
    <source>
        <dbReference type="EMBL" id="KAK0157303.1"/>
    </source>
</evidence>
<dbReference type="Gene3D" id="3.40.50.150">
    <property type="entry name" value="Vaccinia Virus protein VP39"/>
    <property type="match status" value="1"/>
</dbReference>
<dbReference type="InterPro" id="IPR053202">
    <property type="entry name" value="EGF_Rcpt_Signaling_Reg"/>
</dbReference>
<reference evidence="3" key="1">
    <citation type="journal article" date="2023" name="bioRxiv">
        <title>Scaffold-level genome assemblies of two parasitoid biocontrol wasps reveal the parthenogenesis mechanism and an associated novel virus.</title>
        <authorList>
            <person name="Inwood S."/>
            <person name="Skelly J."/>
            <person name="Guhlin J."/>
            <person name="Harrop T."/>
            <person name="Goldson S."/>
            <person name="Dearden P."/>
        </authorList>
    </citation>
    <scope>NUCLEOTIDE SEQUENCE</scope>
    <source>
        <strain evidence="3">Irish</strain>
        <tissue evidence="3">Whole body</tissue>
    </source>
</reference>
<dbReference type="Proteomes" id="UP001168990">
    <property type="component" value="Unassembled WGS sequence"/>
</dbReference>
<name>A0AA39EZX3_9HYME</name>
<dbReference type="GO" id="GO:0031902">
    <property type="term" value="C:late endosome membrane"/>
    <property type="evidence" value="ECO:0007669"/>
    <property type="project" value="TreeGrafter"/>
</dbReference>
<feature type="domain" description="Methyltransferase FkbM" evidence="2">
    <location>
        <begin position="155"/>
        <end position="306"/>
    </location>
</feature>
<proteinExistence type="predicted"/>
<keyword evidence="1" id="KW-0472">Membrane</keyword>
<dbReference type="InterPro" id="IPR029063">
    <property type="entry name" value="SAM-dependent_MTases_sf"/>
</dbReference>
<protein>
    <recommendedName>
        <fullName evidence="2">Methyltransferase FkbM domain-containing protein</fullName>
    </recommendedName>
</protein>
<dbReference type="GO" id="GO:0006888">
    <property type="term" value="P:endoplasmic reticulum to Golgi vesicle-mediated transport"/>
    <property type="evidence" value="ECO:0007669"/>
    <property type="project" value="TreeGrafter"/>
</dbReference>
<evidence type="ECO:0000259" key="2">
    <source>
        <dbReference type="Pfam" id="PF05050"/>
    </source>
</evidence>
<reference evidence="3" key="2">
    <citation type="submission" date="2023-03" db="EMBL/GenBank/DDBJ databases">
        <authorList>
            <person name="Inwood S.N."/>
            <person name="Skelly J.G."/>
            <person name="Guhlin J."/>
            <person name="Harrop T.W.R."/>
            <person name="Goldson S.G."/>
            <person name="Dearden P.K."/>
        </authorList>
    </citation>
    <scope>NUCLEOTIDE SEQUENCE</scope>
    <source>
        <strain evidence="3">Irish</strain>
        <tissue evidence="3">Whole body</tissue>
    </source>
</reference>
<dbReference type="Pfam" id="PF05050">
    <property type="entry name" value="Methyltransf_21"/>
    <property type="match status" value="1"/>
</dbReference>
<dbReference type="InterPro" id="IPR006342">
    <property type="entry name" value="FkbM_mtfrase"/>
</dbReference>
<evidence type="ECO:0000313" key="4">
    <source>
        <dbReference type="Proteomes" id="UP001168990"/>
    </source>
</evidence>
<keyword evidence="1" id="KW-1133">Transmembrane helix</keyword>
<feature type="transmembrane region" description="Helical" evidence="1">
    <location>
        <begin position="39"/>
        <end position="59"/>
    </location>
</feature>
<accession>A0AA39EZX3</accession>
<gene>
    <name evidence="3" type="ORF">PV328_011061</name>
</gene>
<comment type="caution">
    <text evidence="3">The sequence shown here is derived from an EMBL/GenBank/DDBJ whole genome shotgun (WGS) entry which is preliminary data.</text>
</comment>
<dbReference type="PANTHER" id="PTHR34009">
    <property type="entry name" value="PROTEIN STAR"/>
    <property type="match status" value="1"/>
</dbReference>
<dbReference type="GO" id="GO:0016197">
    <property type="term" value="P:endosomal transport"/>
    <property type="evidence" value="ECO:0007669"/>
    <property type="project" value="TreeGrafter"/>
</dbReference>
<sequence>MEISVQFYLPKLACTSQVAQIKNYLSSSPTKYLCHRRRFFTILTIICGVCTFVLIIHIYNGVTEERNDTYFDDFSKENYEYVIKNWYNFSKDDMWYNKKNLSMTNTELLNELRDRWLITESNSKFTYYRGLREPDITDPSMGQAAIIKKIFNNKCGAYDGEIRSNTLTLERYLNWTGILIEADPINFSKMLGKKRRAYLSPTCLSIKPRPMTASFLMARNIGRIHQPENFTDIESSNSPDVAHHGTHIIVQCFPLLTFIAAFRFPTVDYLSLDVEGNEMDILETIPFNLVDIKTTIQPFVSEISSFECKMILFHSITDIDANTGRPKNQRAVPKFGGNFLQGSVMLFW</sequence>
<dbReference type="EMBL" id="JAQQBS010001425">
    <property type="protein sequence ID" value="KAK0157303.1"/>
    <property type="molecule type" value="Genomic_DNA"/>
</dbReference>
<keyword evidence="4" id="KW-1185">Reference proteome</keyword>
<dbReference type="GO" id="GO:0005794">
    <property type="term" value="C:Golgi apparatus"/>
    <property type="evidence" value="ECO:0007669"/>
    <property type="project" value="TreeGrafter"/>
</dbReference>
<dbReference type="GO" id="GO:0005886">
    <property type="term" value="C:plasma membrane"/>
    <property type="evidence" value="ECO:0007669"/>
    <property type="project" value="TreeGrafter"/>
</dbReference>
<dbReference type="AlphaFoldDB" id="A0AA39EZX3"/>
<dbReference type="GO" id="GO:0005789">
    <property type="term" value="C:endoplasmic reticulum membrane"/>
    <property type="evidence" value="ECO:0007669"/>
    <property type="project" value="TreeGrafter"/>
</dbReference>
<dbReference type="PANTHER" id="PTHR34009:SF2">
    <property type="entry name" value="PROTEIN STAR"/>
    <property type="match status" value="1"/>
</dbReference>
<keyword evidence="1" id="KW-0812">Transmembrane</keyword>
<organism evidence="3 4">
    <name type="scientific">Microctonus aethiopoides</name>
    <dbReference type="NCBI Taxonomy" id="144406"/>
    <lineage>
        <taxon>Eukaryota</taxon>
        <taxon>Metazoa</taxon>
        <taxon>Ecdysozoa</taxon>
        <taxon>Arthropoda</taxon>
        <taxon>Hexapoda</taxon>
        <taxon>Insecta</taxon>
        <taxon>Pterygota</taxon>
        <taxon>Neoptera</taxon>
        <taxon>Endopterygota</taxon>
        <taxon>Hymenoptera</taxon>
        <taxon>Apocrita</taxon>
        <taxon>Ichneumonoidea</taxon>
        <taxon>Braconidae</taxon>
        <taxon>Euphorinae</taxon>
        <taxon>Microctonus</taxon>
    </lineage>
</organism>